<feature type="domain" description="DUF11" evidence="2">
    <location>
        <begin position="900"/>
        <end position="994"/>
    </location>
</feature>
<feature type="compositionally biased region" description="Basic and acidic residues" evidence="1">
    <location>
        <begin position="389"/>
        <end position="404"/>
    </location>
</feature>
<feature type="compositionally biased region" description="Basic and acidic residues" evidence="1">
    <location>
        <begin position="337"/>
        <end position="348"/>
    </location>
</feature>
<dbReference type="PANTHER" id="PTHR10004:SF8">
    <property type="entry name" value="OS06G0538200 PROTEIN"/>
    <property type="match status" value="1"/>
</dbReference>
<evidence type="ECO:0000259" key="2">
    <source>
        <dbReference type="Pfam" id="PF01345"/>
    </source>
</evidence>
<dbReference type="OrthoDB" id="5390187at2"/>
<sequence length="1003" mass="110001">MKFCRNILFRFFLVVAIISTLIVPPGFCQETEDSQIFMSGFNAYQQKNYPAAIKRMNEVLQKYPDSPLRDMAIFWLSRSYYKNGNLQDAARNMSRFAKEYPDNPLRATVEDELLALTARYDKGETIAAGEAPAKQAQAPQVKPVVAPPVRQQAEQEQPAQVQAAKAELAKQQTEKERIAKQQADQERQAAEKAEQERLAQEQAAKAGLAKQQAEQERLAKQQADQERQAAEKVEQERLAKEQAAKAELAKQQAEQQRLAKLKAEQERLTAEKAEQERLAKEQAAKAEIAKQQAEQERLAKLKVEQERLVAEKAEQERLAKEQAAKAELAKQQAGMERLAKQKADQERMAIEKAEEEKLAQEKNVQAQAVQEKQVAEQAEIMRLAREKAEQKRQAILKAEEESKTAEQAAQQRQAAVQAERERLAVKKAGEERAAAEAGAAQQQAAARAEEQRQTQTRQAEEKARAEKALLREKAIAQYKSIIETYPGSSAAVTAAAKLKGLGVAVALPPQAAAVERQENAQVLKFEVGQYVGFEFNLLAQPKAYEVAHRASIPFEVINRGNGSDSFVLESAFPAEFKAEFAAAGAPEKGIRETPKLAPGEVFRGVVSFEIPAASIDGLKITHPVKAASTLMAEASQSREVAMTASAPLLRAVLKADKTHLLPGGQVVYRIVVLNIGTMAAKDVTLNLNYPPQLEPLDYSATGFKQGMKSVMVTDGLQIKSGESREFSVAFRLKDDSLAGQELITRAELVNNPLQTTAVFVSNLASVDPQHGIKVHTASERLVVIPGQTTTIPFVVANTGNVSEKYRITSNLKSAPDMVIYHDINRDGIRQANEPAITEIGPLAPKEEAAIIVEVKTPRSIGDGTEDSVQLTFTPEGDAARPAVASARLFYSRPVLKLAIAARDGRLKPGEVASFDLVITNGGSNLARIVELQSSWPEQLELVGADPANSSAANGNILWKFKELGAGEKKAIKVSFRVKHGIGVGTNIQVKNIMTYEDQLGNRY</sequence>
<dbReference type="Proteomes" id="UP000324298">
    <property type="component" value="Unassembled WGS sequence"/>
</dbReference>
<organism evidence="3 4">
    <name type="scientific">Oryzomonas rubra</name>
    <dbReference type="NCBI Taxonomy" id="2509454"/>
    <lineage>
        <taxon>Bacteria</taxon>
        <taxon>Pseudomonadati</taxon>
        <taxon>Thermodesulfobacteriota</taxon>
        <taxon>Desulfuromonadia</taxon>
        <taxon>Geobacterales</taxon>
        <taxon>Geobacteraceae</taxon>
        <taxon>Oryzomonas</taxon>
    </lineage>
</organism>
<feature type="compositionally biased region" description="Basic and acidic residues" evidence="1">
    <location>
        <begin position="172"/>
        <end position="199"/>
    </location>
</feature>
<feature type="compositionally biased region" description="Low complexity" evidence="1">
    <location>
        <begin position="130"/>
        <end position="166"/>
    </location>
</feature>
<feature type="region of interest" description="Disordered" evidence="1">
    <location>
        <begin position="389"/>
        <end position="464"/>
    </location>
</feature>
<keyword evidence="4" id="KW-1185">Reference proteome</keyword>
<evidence type="ECO:0000313" key="3">
    <source>
        <dbReference type="EMBL" id="KAA0892331.1"/>
    </source>
</evidence>
<feature type="compositionally biased region" description="Basic and acidic residues" evidence="1">
    <location>
        <begin position="213"/>
        <end position="248"/>
    </location>
</feature>
<dbReference type="EMBL" id="SRSD01000004">
    <property type="protein sequence ID" value="KAA0892331.1"/>
    <property type="molecule type" value="Genomic_DNA"/>
</dbReference>
<dbReference type="Pfam" id="PF01345">
    <property type="entry name" value="DUF11"/>
    <property type="match status" value="1"/>
</dbReference>
<feature type="compositionally biased region" description="Basic and acidic residues" evidence="1">
    <location>
        <begin position="447"/>
        <end position="464"/>
    </location>
</feature>
<feature type="region of interest" description="Disordered" evidence="1">
    <location>
        <begin position="130"/>
        <end position="291"/>
    </location>
</feature>
<feature type="region of interest" description="Disordered" evidence="1">
    <location>
        <begin position="322"/>
        <end position="348"/>
    </location>
</feature>
<evidence type="ECO:0000256" key="1">
    <source>
        <dbReference type="SAM" id="MobiDB-lite"/>
    </source>
</evidence>
<proteinExistence type="predicted"/>
<dbReference type="InterPro" id="IPR011990">
    <property type="entry name" value="TPR-like_helical_dom_sf"/>
</dbReference>
<feature type="compositionally biased region" description="Low complexity" evidence="1">
    <location>
        <begin position="200"/>
        <end position="212"/>
    </location>
</feature>
<accession>A0A5A9XLB1</accession>
<feature type="compositionally biased region" description="Basic and acidic residues" evidence="1">
    <location>
        <begin position="418"/>
        <end position="434"/>
    </location>
</feature>
<gene>
    <name evidence="3" type="ORF">ET418_08650</name>
</gene>
<dbReference type="InterPro" id="IPR019734">
    <property type="entry name" value="TPR_rpt"/>
</dbReference>
<dbReference type="InterPro" id="IPR001434">
    <property type="entry name" value="OmcB-like_DUF11"/>
</dbReference>
<dbReference type="PANTHER" id="PTHR10004">
    <property type="entry name" value="OS06G0538200 PROTEIN"/>
    <property type="match status" value="1"/>
</dbReference>
<evidence type="ECO:0000313" key="4">
    <source>
        <dbReference type="Proteomes" id="UP000324298"/>
    </source>
</evidence>
<feature type="compositionally biased region" description="Basic and acidic residues" evidence="1">
    <location>
        <begin position="261"/>
        <end position="291"/>
    </location>
</feature>
<reference evidence="3 4" key="1">
    <citation type="submission" date="2019-04" db="EMBL/GenBank/DDBJ databases">
        <title>Geobacter ruber sp. nov., ferric-reducing bacteria isolated from paddy soil.</title>
        <authorList>
            <person name="Xu Z."/>
            <person name="Masuda Y."/>
            <person name="Itoh H."/>
            <person name="Senoo K."/>
        </authorList>
    </citation>
    <scope>NUCLEOTIDE SEQUENCE [LARGE SCALE GENOMIC DNA]</scope>
    <source>
        <strain evidence="3 4">Red88</strain>
    </source>
</reference>
<protein>
    <submittedName>
        <fullName evidence="3">Tetratricopeptide repeat protein</fullName>
    </submittedName>
</protein>
<dbReference type="Pfam" id="PF13174">
    <property type="entry name" value="TPR_6"/>
    <property type="match status" value="2"/>
</dbReference>
<feature type="compositionally biased region" description="Low complexity" evidence="1">
    <location>
        <begin position="405"/>
        <end position="417"/>
    </location>
</feature>
<feature type="compositionally biased region" description="Low complexity" evidence="1">
    <location>
        <begin position="249"/>
        <end position="258"/>
    </location>
</feature>
<dbReference type="SUPFAM" id="SSF48452">
    <property type="entry name" value="TPR-like"/>
    <property type="match status" value="1"/>
</dbReference>
<comment type="caution">
    <text evidence="3">The sequence shown here is derived from an EMBL/GenBank/DDBJ whole genome shotgun (WGS) entry which is preliminary data.</text>
</comment>
<dbReference type="AlphaFoldDB" id="A0A5A9XLB1"/>
<name>A0A5A9XLB1_9BACT</name>
<feature type="compositionally biased region" description="Low complexity" evidence="1">
    <location>
        <begin position="435"/>
        <end position="446"/>
    </location>
</feature>